<dbReference type="InterPro" id="IPR049326">
    <property type="entry name" value="Rhodopsin_dom_fungi"/>
</dbReference>
<evidence type="ECO:0000256" key="1">
    <source>
        <dbReference type="ARBA" id="ARBA00004141"/>
    </source>
</evidence>
<gene>
    <name evidence="9" type="ORF">K432DRAFT_430883</name>
</gene>
<sequence length="408" mass="43643">MAGDGSVKSTIFGICITAMVLMVVFASGRLYTKAKMERGLRADDWLLAAAAIFALPLGILSVIATSFGAGEHNQNLNPIKVLHYLKISYAYEIIFVAACALPKLSLCVTYLFLFPSNANRIFCHCCMVFIICWAIASICEAAFQCRPIHAAWDPTIVDKYCVNTTAALISLAALNSLSDFAVYLWPARTLWRIQLPLRQRLGLVATFSAGCVVCVAGVLRIYYLKLLSTTTEGMYVGGIVGIIATVESNIGVFCCCLHGIRPLLAHLLPAVFKSTAKTYGSNSRPYGKDRSTAFKSLPDNVDDGKDHNSTSAFGTSSKSGAGAGAGADSDEDVELGQYLTKPQVVAKAWAAKGTPDGFVGPQNGITYSQSVVMESEDGFDGRGAGGRGLKADSGSEEYILKDAYEPKK</sequence>
<accession>A0A8E2DW43</accession>
<feature type="transmembrane region" description="Helical" evidence="7">
    <location>
        <begin position="235"/>
        <end position="260"/>
    </location>
</feature>
<dbReference type="Pfam" id="PF20684">
    <property type="entry name" value="Fung_rhodopsin"/>
    <property type="match status" value="1"/>
</dbReference>
<feature type="domain" description="Rhodopsin" evidence="8">
    <location>
        <begin position="29"/>
        <end position="265"/>
    </location>
</feature>
<evidence type="ECO:0000256" key="2">
    <source>
        <dbReference type="ARBA" id="ARBA00022692"/>
    </source>
</evidence>
<evidence type="ECO:0000256" key="3">
    <source>
        <dbReference type="ARBA" id="ARBA00022989"/>
    </source>
</evidence>
<dbReference type="Proteomes" id="UP000250266">
    <property type="component" value="Unassembled WGS sequence"/>
</dbReference>
<evidence type="ECO:0000259" key="8">
    <source>
        <dbReference type="Pfam" id="PF20684"/>
    </source>
</evidence>
<dbReference type="PANTHER" id="PTHR33048">
    <property type="entry name" value="PTH11-LIKE INTEGRAL MEMBRANE PROTEIN (AFU_ORTHOLOGUE AFUA_5G11245)"/>
    <property type="match status" value="1"/>
</dbReference>
<dbReference type="EMBL" id="KV746389">
    <property type="protein sequence ID" value="OCK72816.1"/>
    <property type="molecule type" value="Genomic_DNA"/>
</dbReference>
<evidence type="ECO:0000256" key="5">
    <source>
        <dbReference type="ARBA" id="ARBA00038359"/>
    </source>
</evidence>
<feature type="transmembrane region" description="Helical" evidence="7">
    <location>
        <begin position="121"/>
        <end position="143"/>
    </location>
</feature>
<proteinExistence type="inferred from homology"/>
<keyword evidence="10" id="KW-1185">Reference proteome</keyword>
<organism evidence="9 10">
    <name type="scientific">Lepidopterella palustris CBS 459.81</name>
    <dbReference type="NCBI Taxonomy" id="1314670"/>
    <lineage>
        <taxon>Eukaryota</taxon>
        <taxon>Fungi</taxon>
        <taxon>Dikarya</taxon>
        <taxon>Ascomycota</taxon>
        <taxon>Pezizomycotina</taxon>
        <taxon>Dothideomycetes</taxon>
        <taxon>Pleosporomycetidae</taxon>
        <taxon>Mytilinidiales</taxon>
        <taxon>Argynnaceae</taxon>
        <taxon>Lepidopterella</taxon>
    </lineage>
</organism>
<keyword evidence="3 7" id="KW-1133">Transmembrane helix</keyword>
<dbReference type="PANTHER" id="PTHR33048:SF129">
    <property type="entry name" value="INTEGRAL MEMBRANE PROTEIN-RELATED"/>
    <property type="match status" value="1"/>
</dbReference>
<comment type="subcellular location">
    <subcellularLocation>
        <location evidence="1">Membrane</location>
        <topology evidence="1">Multi-pass membrane protein</topology>
    </subcellularLocation>
</comment>
<feature type="compositionally biased region" description="Basic and acidic residues" evidence="6">
    <location>
        <begin position="398"/>
        <end position="408"/>
    </location>
</feature>
<evidence type="ECO:0000313" key="9">
    <source>
        <dbReference type="EMBL" id="OCK72816.1"/>
    </source>
</evidence>
<evidence type="ECO:0000256" key="4">
    <source>
        <dbReference type="ARBA" id="ARBA00023136"/>
    </source>
</evidence>
<feature type="compositionally biased region" description="Low complexity" evidence="6">
    <location>
        <begin position="309"/>
        <end position="320"/>
    </location>
</feature>
<dbReference type="InterPro" id="IPR052337">
    <property type="entry name" value="SAT4-like"/>
</dbReference>
<feature type="transmembrane region" description="Helical" evidence="7">
    <location>
        <begin position="163"/>
        <end position="185"/>
    </location>
</feature>
<protein>
    <recommendedName>
        <fullName evidence="8">Rhodopsin domain-containing protein</fullName>
    </recommendedName>
</protein>
<reference evidence="9 10" key="1">
    <citation type="journal article" date="2016" name="Nat. Commun.">
        <title>Ectomycorrhizal ecology is imprinted in the genome of the dominant symbiotic fungus Cenococcum geophilum.</title>
        <authorList>
            <consortium name="DOE Joint Genome Institute"/>
            <person name="Peter M."/>
            <person name="Kohler A."/>
            <person name="Ohm R.A."/>
            <person name="Kuo A."/>
            <person name="Krutzmann J."/>
            <person name="Morin E."/>
            <person name="Arend M."/>
            <person name="Barry K.W."/>
            <person name="Binder M."/>
            <person name="Choi C."/>
            <person name="Clum A."/>
            <person name="Copeland A."/>
            <person name="Grisel N."/>
            <person name="Haridas S."/>
            <person name="Kipfer T."/>
            <person name="LaButti K."/>
            <person name="Lindquist E."/>
            <person name="Lipzen A."/>
            <person name="Maire R."/>
            <person name="Meier B."/>
            <person name="Mihaltcheva S."/>
            <person name="Molinier V."/>
            <person name="Murat C."/>
            <person name="Poggeler S."/>
            <person name="Quandt C.A."/>
            <person name="Sperisen C."/>
            <person name="Tritt A."/>
            <person name="Tisserant E."/>
            <person name="Crous P.W."/>
            <person name="Henrissat B."/>
            <person name="Nehls U."/>
            <person name="Egli S."/>
            <person name="Spatafora J.W."/>
            <person name="Grigoriev I.V."/>
            <person name="Martin F.M."/>
        </authorList>
    </citation>
    <scope>NUCLEOTIDE SEQUENCE [LARGE SCALE GENOMIC DNA]</scope>
    <source>
        <strain evidence="9 10">CBS 459.81</strain>
    </source>
</reference>
<dbReference type="OrthoDB" id="3529975at2759"/>
<name>A0A8E2DW43_9PEZI</name>
<dbReference type="AlphaFoldDB" id="A0A8E2DW43"/>
<evidence type="ECO:0000313" key="10">
    <source>
        <dbReference type="Proteomes" id="UP000250266"/>
    </source>
</evidence>
<keyword evidence="4 7" id="KW-0472">Membrane</keyword>
<feature type="transmembrane region" description="Helical" evidence="7">
    <location>
        <begin position="45"/>
        <end position="69"/>
    </location>
</feature>
<feature type="region of interest" description="Disordered" evidence="6">
    <location>
        <begin position="279"/>
        <end position="329"/>
    </location>
</feature>
<comment type="similarity">
    <text evidence="5">Belongs to the SAT4 family.</text>
</comment>
<feature type="transmembrane region" description="Helical" evidence="7">
    <location>
        <begin position="89"/>
        <end position="114"/>
    </location>
</feature>
<feature type="transmembrane region" description="Helical" evidence="7">
    <location>
        <begin position="6"/>
        <end position="25"/>
    </location>
</feature>
<feature type="transmembrane region" description="Helical" evidence="7">
    <location>
        <begin position="201"/>
        <end position="223"/>
    </location>
</feature>
<evidence type="ECO:0000256" key="6">
    <source>
        <dbReference type="SAM" id="MobiDB-lite"/>
    </source>
</evidence>
<dbReference type="GO" id="GO:0016020">
    <property type="term" value="C:membrane"/>
    <property type="evidence" value="ECO:0007669"/>
    <property type="project" value="UniProtKB-SubCell"/>
</dbReference>
<feature type="region of interest" description="Disordered" evidence="6">
    <location>
        <begin position="376"/>
        <end position="408"/>
    </location>
</feature>
<evidence type="ECO:0000256" key="7">
    <source>
        <dbReference type="SAM" id="Phobius"/>
    </source>
</evidence>
<keyword evidence="2 7" id="KW-0812">Transmembrane</keyword>